<sequence>MHADSFSGRGPVPRTRLTRAATAEHTNNFPTPLFPGGAGVTSPASQRGCATCPFCSNVADMDDRTMVAAIRAADPRGLAAAYDAYAGQIYGYCCSVLHNSDAAADALQDTFVLASKRIDQLRDPQRLRPWLYAIARNECRHQLRAKGRTTPLEETDELVDEAVDLGAGLRAEEIRTLVWEAFEGLNSRDREVLELSVRQDLDGADVAAALGIPRNHAHALLSRARQQFENAVTAVILARDGRRDCPDLRRMLDGWDGTMTVLMRKRITRHIGQCDICDHPKRRDVRPSDVTHAVPGAPPPPGTPGTPGTPRSGA</sequence>
<dbReference type="SUPFAM" id="SSF88659">
    <property type="entry name" value="Sigma3 and sigma4 domains of RNA polymerase sigma factors"/>
    <property type="match status" value="1"/>
</dbReference>
<organism evidence="9 10">
    <name type="scientific">Streptomyces ipomoeae</name>
    <dbReference type="NCBI Taxonomy" id="103232"/>
    <lineage>
        <taxon>Bacteria</taxon>
        <taxon>Bacillati</taxon>
        <taxon>Actinomycetota</taxon>
        <taxon>Actinomycetes</taxon>
        <taxon>Kitasatosporales</taxon>
        <taxon>Streptomycetaceae</taxon>
        <taxon>Streptomyces</taxon>
    </lineage>
</organism>
<keyword evidence="5" id="KW-0804">Transcription</keyword>
<dbReference type="InterPro" id="IPR014284">
    <property type="entry name" value="RNA_pol_sigma-70_dom"/>
</dbReference>
<feature type="domain" description="RNA polymerase sigma-70 region 2" evidence="7">
    <location>
        <begin position="82"/>
        <end position="149"/>
    </location>
</feature>
<dbReference type="Pfam" id="PF08281">
    <property type="entry name" value="Sigma70_r4_2"/>
    <property type="match status" value="1"/>
</dbReference>
<proteinExistence type="inferred from homology"/>
<comment type="similarity">
    <text evidence="1">Belongs to the sigma-70 factor family. ECF subfamily.</text>
</comment>
<dbReference type="AlphaFoldDB" id="A0AAE8VUZ3"/>
<dbReference type="Gene3D" id="1.10.1740.10">
    <property type="match status" value="1"/>
</dbReference>
<dbReference type="EMBL" id="SPAZ01000306">
    <property type="protein sequence ID" value="TQE20225.1"/>
    <property type="molecule type" value="Genomic_DNA"/>
</dbReference>
<feature type="domain" description="RNA polymerase sigma factor 70 region 4 type 2" evidence="8">
    <location>
        <begin position="177"/>
        <end position="227"/>
    </location>
</feature>
<evidence type="ECO:0000256" key="3">
    <source>
        <dbReference type="ARBA" id="ARBA00023082"/>
    </source>
</evidence>
<evidence type="ECO:0000313" key="10">
    <source>
        <dbReference type="Proteomes" id="UP000318720"/>
    </source>
</evidence>
<dbReference type="Proteomes" id="UP000318720">
    <property type="component" value="Unassembled WGS sequence"/>
</dbReference>
<comment type="caution">
    <text evidence="9">The sequence shown here is derived from an EMBL/GenBank/DDBJ whole genome shotgun (WGS) entry which is preliminary data.</text>
</comment>
<evidence type="ECO:0000256" key="4">
    <source>
        <dbReference type="ARBA" id="ARBA00023125"/>
    </source>
</evidence>
<evidence type="ECO:0000313" key="9">
    <source>
        <dbReference type="EMBL" id="TQE20225.1"/>
    </source>
</evidence>
<dbReference type="InterPro" id="IPR013249">
    <property type="entry name" value="RNA_pol_sigma70_r4_t2"/>
</dbReference>
<feature type="region of interest" description="Disordered" evidence="6">
    <location>
        <begin position="280"/>
        <end position="314"/>
    </location>
</feature>
<dbReference type="PANTHER" id="PTHR43133">
    <property type="entry name" value="RNA POLYMERASE ECF-TYPE SIGMA FACTO"/>
    <property type="match status" value="1"/>
</dbReference>
<reference evidence="9 10" key="1">
    <citation type="submission" date="2019-03" db="EMBL/GenBank/DDBJ databases">
        <title>Comparative genomic analyses of the sweetpotato soil rot pathogen, Streptomyces ipomoeae.</title>
        <authorList>
            <person name="Ruschel Soares N."/>
            <person name="Badger J.H."/>
            <person name="Huguet-Tapia J.C."/>
            <person name="Clark C.A."/>
            <person name="Pettis G.S."/>
        </authorList>
    </citation>
    <scope>NUCLEOTIDE SEQUENCE [LARGE SCALE GENOMIC DNA]</scope>
    <source>
        <strain evidence="9 10">88-35</strain>
    </source>
</reference>
<keyword evidence="3" id="KW-0731">Sigma factor</keyword>
<dbReference type="InterPro" id="IPR039425">
    <property type="entry name" value="RNA_pol_sigma-70-like"/>
</dbReference>
<evidence type="ECO:0000259" key="8">
    <source>
        <dbReference type="Pfam" id="PF08281"/>
    </source>
</evidence>
<dbReference type="NCBIfam" id="TIGR02937">
    <property type="entry name" value="sigma70-ECF"/>
    <property type="match status" value="1"/>
</dbReference>
<keyword evidence="4" id="KW-0238">DNA-binding</keyword>
<dbReference type="PANTHER" id="PTHR43133:SF8">
    <property type="entry name" value="RNA POLYMERASE SIGMA FACTOR HI_1459-RELATED"/>
    <property type="match status" value="1"/>
</dbReference>
<feature type="compositionally biased region" description="Basic and acidic residues" evidence="6">
    <location>
        <begin position="280"/>
        <end position="289"/>
    </location>
</feature>
<evidence type="ECO:0000256" key="2">
    <source>
        <dbReference type="ARBA" id="ARBA00023015"/>
    </source>
</evidence>
<dbReference type="GO" id="GO:0016987">
    <property type="term" value="F:sigma factor activity"/>
    <property type="evidence" value="ECO:0007669"/>
    <property type="project" value="UniProtKB-KW"/>
</dbReference>
<keyword evidence="2" id="KW-0805">Transcription regulation</keyword>
<accession>A0AAE8VUZ3</accession>
<dbReference type="GO" id="GO:0006352">
    <property type="term" value="P:DNA-templated transcription initiation"/>
    <property type="evidence" value="ECO:0007669"/>
    <property type="project" value="InterPro"/>
</dbReference>
<dbReference type="CDD" id="cd06171">
    <property type="entry name" value="Sigma70_r4"/>
    <property type="match status" value="1"/>
</dbReference>
<name>A0AAE8VUZ3_9ACTN</name>
<dbReference type="Gene3D" id="1.10.10.10">
    <property type="entry name" value="Winged helix-like DNA-binding domain superfamily/Winged helix DNA-binding domain"/>
    <property type="match status" value="1"/>
</dbReference>
<dbReference type="InterPro" id="IPR007627">
    <property type="entry name" value="RNA_pol_sigma70_r2"/>
</dbReference>
<dbReference type="InterPro" id="IPR013324">
    <property type="entry name" value="RNA_pol_sigma_r3/r4-like"/>
</dbReference>
<dbReference type="SUPFAM" id="SSF88946">
    <property type="entry name" value="Sigma2 domain of RNA polymerase sigma factors"/>
    <property type="match status" value="1"/>
</dbReference>
<evidence type="ECO:0000256" key="1">
    <source>
        <dbReference type="ARBA" id="ARBA00010641"/>
    </source>
</evidence>
<dbReference type="Pfam" id="PF04542">
    <property type="entry name" value="Sigma70_r2"/>
    <property type="match status" value="1"/>
</dbReference>
<gene>
    <name evidence="9" type="ORF">Sipo8835_38495</name>
</gene>
<evidence type="ECO:0000256" key="5">
    <source>
        <dbReference type="ARBA" id="ARBA00023163"/>
    </source>
</evidence>
<protein>
    <submittedName>
        <fullName evidence="9">Sigma-70 family RNA polymerase sigma factor</fullName>
    </submittedName>
</protein>
<evidence type="ECO:0000259" key="7">
    <source>
        <dbReference type="Pfam" id="PF04542"/>
    </source>
</evidence>
<dbReference type="InterPro" id="IPR013325">
    <property type="entry name" value="RNA_pol_sigma_r2"/>
</dbReference>
<evidence type="ECO:0000256" key="6">
    <source>
        <dbReference type="SAM" id="MobiDB-lite"/>
    </source>
</evidence>
<dbReference type="InterPro" id="IPR036388">
    <property type="entry name" value="WH-like_DNA-bd_sf"/>
</dbReference>
<dbReference type="GO" id="GO:0003677">
    <property type="term" value="F:DNA binding"/>
    <property type="evidence" value="ECO:0007669"/>
    <property type="project" value="UniProtKB-KW"/>
</dbReference>